<evidence type="ECO:0000313" key="5">
    <source>
        <dbReference type="Proteomes" id="UP000694557"/>
    </source>
</evidence>
<dbReference type="PANTHER" id="PTHR12203">
    <property type="entry name" value="KDEL LYS-ASP-GLU-LEU CONTAINING - RELATED"/>
    <property type="match status" value="1"/>
</dbReference>
<dbReference type="AlphaFoldDB" id="A0A8C7JGY9"/>
<dbReference type="GO" id="GO:0035251">
    <property type="term" value="F:UDP-glucosyltransferase activity"/>
    <property type="evidence" value="ECO:0007669"/>
    <property type="project" value="TreeGrafter"/>
</dbReference>
<reference evidence="4" key="2">
    <citation type="submission" date="2025-09" db="UniProtKB">
        <authorList>
            <consortium name="Ensembl"/>
        </authorList>
    </citation>
    <scope>IDENTIFICATION</scope>
</reference>
<dbReference type="Ensembl" id="ENSOKIT00005088386.1">
    <property type="protein sequence ID" value="ENSOKIP00005082808.1"/>
    <property type="gene ID" value="ENSOKIG00005035758.1"/>
</dbReference>
<reference evidence="4" key="1">
    <citation type="submission" date="2025-08" db="UniProtKB">
        <authorList>
            <consortium name="Ensembl"/>
        </authorList>
    </citation>
    <scope>IDENTIFICATION</scope>
</reference>
<dbReference type="SMART" id="SM00672">
    <property type="entry name" value="CAP10"/>
    <property type="match status" value="1"/>
</dbReference>
<keyword evidence="5" id="KW-1185">Reference proteome</keyword>
<proteinExistence type="inferred from homology"/>
<feature type="domain" description="Glycosyl transferase CAP10" evidence="3">
    <location>
        <begin position="47"/>
        <end position="264"/>
    </location>
</feature>
<dbReference type="InterPro" id="IPR006598">
    <property type="entry name" value="CAP10"/>
</dbReference>
<protein>
    <submittedName>
        <fullName evidence="4">Protein O-glucosyltransferase 1</fullName>
    </submittedName>
</protein>
<dbReference type="PANTHER" id="PTHR12203:SF35">
    <property type="entry name" value="PROTEIN O-GLUCOSYLTRANSFERASE 1"/>
    <property type="match status" value="1"/>
</dbReference>
<keyword evidence="2" id="KW-0808">Transferase</keyword>
<dbReference type="GeneTree" id="ENSGT00940000158283"/>
<evidence type="ECO:0000256" key="1">
    <source>
        <dbReference type="ARBA" id="ARBA00010118"/>
    </source>
</evidence>
<name>A0A8C7JGY9_ONCKI</name>
<dbReference type="Pfam" id="PF05686">
    <property type="entry name" value="Glyco_transf_90"/>
    <property type="match status" value="1"/>
</dbReference>
<accession>A0A8C7JGY9</accession>
<dbReference type="GO" id="GO:0012505">
    <property type="term" value="C:endomembrane system"/>
    <property type="evidence" value="ECO:0007669"/>
    <property type="project" value="TreeGrafter"/>
</dbReference>
<dbReference type="GO" id="GO:0045747">
    <property type="term" value="P:positive regulation of Notch signaling pathway"/>
    <property type="evidence" value="ECO:0007669"/>
    <property type="project" value="TreeGrafter"/>
</dbReference>
<gene>
    <name evidence="4" type="primary">POGLUT1</name>
</gene>
<dbReference type="GO" id="GO:0006493">
    <property type="term" value="P:protein O-linked glycosylation"/>
    <property type="evidence" value="ECO:0007669"/>
    <property type="project" value="TreeGrafter"/>
</dbReference>
<evidence type="ECO:0000256" key="2">
    <source>
        <dbReference type="ARBA" id="ARBA00022679"/>
    </source>
</evidence>
<organism evidence="4 5">
    <name type="scientific">Oncorhynchus kisutch</name>
    <name type="common">Coho salmon</name>
    <name type="synonym">Salmo kisutch</name>
    <dbReference type="NCBI Taxonomy" id="8019"/>
    <lineage>
        <taxon>Eukaryota</taxon>
        <taxon>Metazoa</taxon>
        <taxon>Chordata</taxon>
        <taxon>Craniata</taxon>
        <taxon>Vertebrata</taxon>
        <taxon>Euteleostomi</taxon>
        <taxon>Actinopterygii</taxon>
        <taxon>Neopterygii</taxon>
        <taxon>Teleostei</taxon>
        <taxon>Protacanthopterygii</taxon>
        <taxon>Salmoniformes</taxon>
        <taxon>Salmonidae</taxon>
        <taxon>Salmoninae</taxon>
        <taxon>Oncorhynchus</taxon>
    </lineage>
</organism>
<dbReference type="Proteomes" id="UP000694557">
    <property type="component" value="Unassembled WGS sequence"/>
</dbReference>
<dbReference type="InterPro" id="IPR051091">
    <property type="entry name" value="O-Glucosyltr/Glycosyltrsf_90"/>
</dbReference>
<comment type="similarity">
    <text evidence="1">Belongs to the glycosyltransferase 90 family.</text>
</comment>
<evidence type="ECO:0000313" key="4">
    <source>
        <dbReference type="Ensembl" id="ENSOKIP00005082808.1"/>
    </source>
</evidence>
<evidence type="ECO:0000259" key="3">
    <source>
        <dbReference type="SMART" id="SM00672"/>
    </source>
</evidence>
<sequence length="278" mass="32634">MADTLRSDVGTHYQIINGKLYREQNCMFPARCSGVEHFILQVIDRRDVEMVVNVWDYPQVPGWVQPILPVRSFSKTANYHDIMYPAWMFWEGGPAETFVFILPDHFLCYSQTLCLRSAAQWPWKRNESRGFFRGSRTSPERDPLVLLSREAPDLVDAEYTKNQPPAQEIPLVEHCQYKYLFNFRGVAASFRLRHLFLCGSLVFHVGREWMEFFYPQLLPWVHYIPVKQDLSDLRVLSLLSNIVVEYWSVFGNTLGKYLKILKYTPMHLVQVLDFCCCC</sequence>
<dbReference type="GO" id="GO:0035252">
    <property type="term" value="F:UDP-xylosyltransferase activity"/>
    <property type="evidence" value="ECO:0007669"/>
    <property type="project" value="TreeGrafter"/>
</dbReference>